<dbReference type="RefSeq" id="XP_044965114.1">
    <property type="nucleotide sequence ID" value="XM_045109179.1"/>
</dbReference>
<dbReference type="EnsemblPlants" id="HORVU.MOREX.r3.2HG0129160.1">
    <property type="protein sequence ID" value="HORVU.MOREX.r3.2HG0129160.1"/>
    <property type="gene ID" value="HORVU.MOREX.r3.2HG0129160"/>
</dbReference>
<keyword evidence="3" id="KW-1185">Reference proteome</keyword>
<gene>
    <name evidence="2" type="primary">LOC123425476</name>
</gene>
<evidence type="ECO:0000256" key="1">
    <source>
        <dbReference type="SAM" id="Phobius"/>
    </source>
</evidence>
<keyword evidence="1" id="KW-0812">Transmembrane</keyword>
<keyword evidence="1" id="KW-0472">Membrane</keyword>
<dbReference type="Gramene" id="HORVU.MOREX.r3.2HG0129160.1">
    <property type="protein sequence ID" value="HORVU.MOREX.r3.2HG0129160.1"/>
    <property type="gene ID" value="HORVU.MOREX.r3.2HG0129160"/>
</dbReference>
<reference evidence="2" key="3">
    <citation type="submission" date="2022-01" db="UniProtKB">
        <authorList>
            <consortium name="EnsemblPlants"/>
        </authorList>
    </citation>
    <scope>IDENTIFICATION</scope>
    <source>
        <strain evidence="2">subsp. vulgare</strain>
    </source>
</reference>
<name>A0A8I6WBH4_HORVV</name>
<dbReference type="GeneID" id="123425476"/>
<organism evidence="2 3">
    <name type="scientific">Hordeum vulgare subsp. vulgare</name>
    <name type="common">Domesticated barley</name>
    <dbReference type="NCBI Taxonomy" id="112509"/>
    <lineage>
        <taxon>Eukaryota</taxon>
        <taxon>Viridiplantae</taxon>
        <taxon>Streptophyta</taxon>
        <taxon>Embryophyta</taxon>
        <taxon>Tracheophyta</taxon>
        <taxon>Spermatophyta</taxon>
        <taxon>Magnoliopsida</taxon>
        <taxon>Liliopsida</taxon>
        <taxon>Poales</taxon>
        <taxon>Poaceae</taxon>
        <taxon>BOP clade</taxon>
        <taxon>Pooideae</taxon>
        <taxon>Triticodae</taxon>
        <taxon>Triticeae</taxon>
        <taxon>Hordeinae</taxon>
        <taxon>Hordeum</taxon>
    </lineage>
</organism>
<accession>A0A8I6WBH4</accession>
<keyword evidence="1" id="KW-1133">Transmembrane helix</keyword>
<feature type="transmembrane region" description="Helical" evidence="1">
    <location>
        <begin position="119"/>
        <end position="138"/>
    </location>
</feature>
<dbReference type="Gramene" id="HORVU.MOREX.r2.2HG0106590.1">
    <property type="protein sequence ID" value="HORVU.MOREX.r2.2HG0106590.1"/>
    <property type="gene ID" value="HORVU.MOREX.r2.2HG0106590"/>
</dbReference>
<reference evidence="2" key="2">
    <citation type="submission" date="2020-10" db="EMBL/GenBank/DDBJ databases">
        <authorList>
            <person name="Scholz U."/>
            <person name="Mascher M."/>
            <person name="Fiebig A."/>
        </authorList>
    </citation>
    <scope>NUCLEOTIDE SEQUENCE [LARGE SCALE GENOMIC DNA]</scope>
    <source>
        <strain evidence="2">cv. Morex</strain>
    </source>
</reference>
<dbReference type="OrthoDB" id="676485at2759"/>
<reference evidence="3" key="1">
    <citation type="journal article" date="2012" name="Nature">
        <title>A physical, genetic and functional sequence assembly of the barley genome.</title>
        <authorList>
            <consortium name="The International Barley Genome Sequencing Consortium"/>
            <person name="Mayer K.F."/>
            <person name="Waugh R."/>
            <person name="Brown J.W."/>
            <person name="Schulman A."/>
            <person name="Langridge P."/>
            <person name="Platzer M."/>
            <person name="Fincher G.B."/>
            <person name="Muehlbauer G.J."/>
            <person name="Sato K."/>
            <person name="Close T.J."/>
            <person name="Wise R.P."/>
            <person name="Stein N."/>
        </authorList>
    </citation>
    <scope>NUCLEOTIDE SEQUENCE [LARGE SCALE GENOMIC DNA]</scope>
    <source>
        <strain evidence="3">cv. Morex</strain>
    </source>
</reference>
<sequence>MWRPSHYRVPPPHPYAAAYKVDPEPHGSFVSESSIAIPSRAPPISPKLSAVREKRGAREMDGRNLLGAAGADRAKQNKAKIVKIAVPVLAMLLLLTSAAVSTTSDDRACLRAFFRSNMFLMFCVLVSTTTGCSLAWLAVTAPTEASRRSYAWATVRCFALLAMNLCLALSNLPDVDDAA</sequence>
<evidence type="ECO:0000313" key="3">
    <source>
        <dbReference type="Proteomes" id="UP000011116"/>
    </source>
</evidence>
<proteinExistence type="predicted"/>
<dbReference type="Proteomes" id="UP000011116">
    <property type="component" value="Chromosome 2H"/>
</dbReference>
<evidence type="ECO:0000313" key="2">
    <source>
        <dbReference type="EnsemblPlants" id="HORVU.MOREX.r3.2HG0129160.1"/>
    </source>
</evidence>
<protein>
    <submittedName>
        <fullName evidence="2">Uncharacterized protein</fullName>
    </submittedName>
</protein>
<dbReference type="KEGG" id="hvg:123425476"/>
<feature type="transmembrane region" description="Helical" evidence="1">
    <location>
        <begin position="81"/>
        <end position="99"/>
    </location>
</feature>
<feature type="transmembrane region" description="Helical" evidence="1">
    <location>
        <begin position="150"/>
        <end position="170"/>
    </location>
</feature>
<dbReference type="AlphaFoldDB" id="A0A8I6WBH4"/>